<keyword evidence="1" id="KW-1133">Transmembrane helix</keyword>
<keyword evidence="1" id="KW-0472">Membrane</keyword>
<accession>A0AAE1DRT8</accession>
<evidence type="ECO:0000313" key="3">
    <source>
        <dbReference type="Proteomes" id="UP001283361"/>
    </source>
</evidence>
<gene>
    <name evidence="2" type="ORF">RRG08_041432</name>
</gene>
<feature type="non-terminal residue" evidence="2">
    <location>
        <position position="1"/>
    </location>
</feature>
<protein>
    <submittedName>
        <fullName evidence="2">Uncharacterized protein</fullName>
    </submittedName>
</protein>
<evidence type="ECO:0000313" key="2">
    <source>
        <dbReference type="EMBL" id="KAK3779970.1"/>
    </source>
</evidence>
<name>A0AAE1DRT8_9GAST</name>
<proteinExistence type="predicted"/>
<dbReference type="AlphaFoldDB" id="A0AAE1DRT8"/>
<feature type="transmembrane region" description="Helical" evidence="1">
    <location>
        <begin position="23"/>
        <end position="43"/>
    </location>
</feature>
<dbReference type="Proteomes" id="UP001283361">
    <property type="component" value="Unassembled WGS sequence"/>
</dbReference>
<comment type="caution">
    <text evidence="2">The sequence shown here is derived from an EMBL/GenBank/DDBJ whole genome shotgun (WGS) entry which is preliminary data.</text>
</comment>
<evidence type="ECO:0000256" key="1">
    <source>
        <dbReference type="SAM" id="Phobius"/>
    </source>
</evidence>
<keyword evidence="3" id="KW-1185">Reference proteome</keyword>
<keyword evidence="1" id="KW-0812">Transmembrane</keyword>
<reference evidence="2" key="1">
    <citation type="journal article" date="2023" name="G3 (Bethesda)">
        <title>A reference genome for the long-term kleptoplast-retaining sea slug Elysia crispata morphotype clarki.</title>
        <authorList>
            <person name="Eastman K.E."/>
            <person name="Pendleton A.L."/>
            <person name="Shaikh M.A."/>
            <person name="Suttiyut T."/>
            <person name="Ogas R."/>
            <person name="Tomko P."/>
            <person name="Gavelis G."/>
            <person name="Widhalm J.R."/>
            <person name="Wisecaver J.H."/>
        </authorList>
    </citation>
    <scope>NUCLEOTIDE SEQUENCE</scope>
    <source>
        <strain evidence="2">ECLA1</strain>
    </source>
</reference>
<organism evidence="2 3">
    <name type="scientific">Elysia crispata</name>
    <name type="common">lettuce slug</name>
    <dbReference type="NCBI Taxonomy" id="231223"/>
    <lineage>
        <taxon>Eukaryota</taxon>
        <taxon>Metazoa</taxon>
        <taxon>Spiralia</taxon>
        <taxon>Lophotrochozoa</taxon>
        <taxon>Mollusca</taxon>
        <taxon>Gastropoda</taxon>
        <taxon>Heterobranchia</taxon>
        <taxon>Euthyneura</taxon>
        <taxon>Panpulmonata</taxon>
        <taxon>Sacoglossa</taxon>
        <taxon>Placobranchoidea</taxon>
        <taxon>Plakobranchidae</taxon>
        <taxon>Elysia</taxon>
    </lineage>
</organism>
<sequence length="63" mass="6985">QTLSSTVRRKSSAEDERPSAQSVGYLGVMLMALTFSFIFALDISNVWTCGHSMCNNRKKAKLT</sequence>
<dbReference type="EMBL" id="JAWDGP010002778">
    <property type="protein sequence ID" value="KAK3779970.1"/>
    <property type="molecule type" value="Genomic_DNA"/>
</dbReference>